<evidence type="ECO:0000313" key="1">
    <source>
        <dbReference type="EMBL" id="KAK7882081.1"/>
    </source>
</evidence>
<dbReference type="EMBL" id="JBBPFD010000021">
    <property type="protein sequence ID" value="KAK7882081.1"/>
    <property type="molecule type" value="Genomic_DNA"/>
</dbReference>
<keyword evidence="2" id="KW-1185">Reference proteome</keyword>
<protein>
    <submittedName>
        <fullName evidence="1">Uncharacterized protein</fullName>
    </submittedName>
</protein>
<comment type="caution">
    <text evidence="1">The sequence shown here is derived from an EMBL/GenBank/DDBJ whole genome shotgun (WGS) entry which is preliminary data.</text>
</comment>
<gene>
    <name evidence="1" type="ORF">WMY93_028255</name>
</gene>
<evidence type="ECO:0000313" key="2">
    <source>
        <dbReference type="Proteomes" id="UP001460270"/>
    </source>
</evidence>
<accession>A0AAW0MSB1</accession>
<dbReference type="Proteomes" id="UP001460270">
    <property type="component" value="Unassembled WGS sequence"/>
</dbReference>
<reference evidence="2" key="1">
    <citation type="submission" date="2024-04" db="EMBL/GenBank/DDBJ databases">
        <title>Salinicola lusitanus LLJ914,a marine bacterium isolated from the Okinawa Trough.</title>
        <authorList>
            <person name="Li J."/>
        </authorList>
    </citation>
    <scope>NUCLEOTIDE SEQUENCE [LARGE SCALE GENOMIC DNA]</scope>
</reference>
<dbReference type="AlphaFoldDB" id="A0AAW0MSB1"/>
<organism evidence="1 2">
    <name type="scientific">Mugilogobius chulae</name>
    <name type="common">yellowstripe goby</name>
    <dbReference type="NCBI Taxonomy" id="88201"/>
    <lineage>
        <taxon>Eukaryota</taxon>
        <taxon>Metazoa</taxon>
        <taxon>Chordata</taxon>
        <taxon>Craniata</taxon>
        <taxon>Vertebrata</taxon>
        <taxon>Euteleostomi</taxon>
        <taxon>Actinopterygii</taxon>
        <taxon>Neopterygii</taxon>
        <taxon>Teleostei</taxon>
        <taxon>Neoteleostei</taxon>
        <taxon>Acanthomorphata</taxon>
        <taxon>Gobiaria</taxon>
        <taxon>Gobiiformes</taxon>
        <taxon>Gobioidei</taxon>
        <taxon>Gobiidae</taxon>
        <taxon>Gobionellinae</taxon>
        <taxon>Mugilogobius</taxon>
    </lineage>
</organism>
<proteinExistence type="predicted"/>
<name>A0AAW0MSB1_9GOBI</name>
<sequence>MLALTDWTSDLWLGDVNPVSLMTSEAAQMCVPLQLLAARAGGGVASRSSSTVRASLLSVITKLGAKWCFAGAQSGQIKERKDTASLGEDLGCNGSQNEGV</sequence>